<organism evidence="1 2">
    <name type="scientific">Candidatus Magasanikbacteria bacterium GW2011_GWA2_56_11</name>
    <dbReference type="NCBI Taxonomy" id="1619044"/>
    <lineage>
        <taxon>Bacteria</taxon>
        <taxon>Candidatus Magasanikiibacteriota</taxon>
    </lineage>
</organism>
<gene>
    <name evidence="1" type="ORF">UY92_C0001G0017</name>
</gene>
<accession>A0A0G1YHU6</accession>
<proteinExistence type="predicted"/>
<dbReference type="AlphaFoldDB" id="A0A0G1YHU6"/>
<dbReference type="Proteomes" id="UP000033870">
    <property type="component" value="Unassembled WGS sequence"/>
</dbReference>
<reference evidence="1 2" key="1">
    <citation type="journal article" date="2015" name="Nature">
        <title>rRNA introns, odd ribosomes, and small enigmatic genomes across a large radiation of phyla.</title>
        <authorList>
            <person name="Brown C.T."/>
            <person name="Hug L.A."/>
            <person name="Thomas B.C."/>
            <person name="Sharon I."/>
            <person name="Castelle C.J."/>
            <person name="Singh A."/>
            <person name="Wilkins M.J."/>
            <person name="Williams K.H."/>
            <person name="Banfield J.F."/>
        </authorList>
    </citation>
    <scope>NUCLEOTIDE SEQUENCE [LARGE SCALE GENOMIC DNA]</scope>
</reference>
<sequence>MGPKMMELGSYDATLQYPTISDAPLDGNCVAVLIGSESDRQMAVEMLDAGGVKNISVMTRDAWEKQHYIGDD</sequence>
<dbReference type="EMBL" id="LCRX01000001">
    <property type="protein sequence ID" value="KKW43003.1"/>
    <property type="molecule type" value="Genomic_DNA"/>
</dbReference>
<comment type="caution">
    <text evidence="1">The sequence shown here is derived from an EMBL/GenBank/DDBJ whole genome shotgun (WGS) entry which is preliminary data.</text>
</comment>
<evidence type="ECO:0000313" key="2">
    <source>
        <dbReference type="Proteomes" id="UP000033870"/>
    </source>
</evidence>
<name>A0A0G1YHU6_9BACT</name>
<evidence type="ECO:0000313" key="1">
    <source>
        <dbReference type="EMBL" id="KKW43003.1"/>
    </source>
</evidence>
<protein>
    <submittedName>
        <fullName evidence="1">Uncharacterized protein</fullName>
    </submittedName>
</protein>